<dbReference type="PANTHER" id="PTHR30469:SF15">
    <property type="entry name" value="HLYD FAMILY OF SECRETION PROTEINS"/>
    <property type="match status" value="1"/>
</dbReference>
<dbReference type="Gene3D" id="1.10.287.470">
    <property type="entry name" value="Helix hairpin bin"/>
    <property type="match status" value="1"/>
</dbReference>
<comment type="caution">
    <text evidence="5">The sequence shown here is derived from an EMBL/GenBank/DDBJ whole genome shotgun (WGS) entry which is preliminary data.</text>
</comment>
<feature type="domain" description="Multidrug resistance protein MdtA-like alpha-helical hairpin" evidence="3">
    <location>
        <begin position="114"/>
        <end position="181"/>
    </location>
</feature>
<dbReference type="Pfam" id="PF25876">
    <property type="entry name" value="HH_MFP_RND"/>
    <property type="match status" value="1"/>
</dbReference>
<evidence type="ECO:0000259" key="3">
    <source>
        <dbReference type="Pfam" id="PF25876"/>
    </source>
</evidence>
<dbReference type="GO" id="GO:0015562">
    <property type="term" value="F:efflux transmembrane transporter activity"/>
    <property type="evidence" value="ECO:0007669"/>
    <property type="project" value="TreeGrafter"/>
</dbReference>
<reference evidence="5 6" key="1">
    <citation type="submission" date="2018-10" db="EMBL/GenBank/DDBJ databases">
        <title>Genomic Encyclopedia of Type Strains, Phase IV (KMG-IV): sequencing the most valuable type-strain genomes for metagenomic binning, comparative biology and taxonomic classification.</title>
        <authorList>
            <person name="Goeker M."/>
        </authorList>
    </citation>
    <scope>NUCLEOTIDE SEQUENCE [LARGE SCALE GENOMIC DNA]</scope>
    <source>
        <strain evidence="5 6">DSM 12769</strain>
    </source>
</reference>
<dbReference type="PANTHER" id="PTHR30469">
    <property type="entry name" value="MULTIDRUG RESISTANCE PROTEIN MDTA"/>
    <property type="match status" value="1"/>
</dbReference>
<dbReference type="InterPro" id="IPR058624">
    <property type="entry name" value="MdtA-like_HH"/>
</dbReference>
<proteinExistence type="inferred from homology"/>
<protein>
    <submittedName>
        <fullName evidence="5">HlyD family secretion protein</fullName>
    </submittedName>
</protein>
<dbReference type="Gene3D" id="2.40.30.170">
    <property type="match status" value="1"/>
</dbReference>
<evidence type="ECO:0000259" key="4">
    <source>
        <dbReference type="Pfam" id="PF25989"/>
    </source>
</evidence>
<dbReference type="EMBL" id="RCDA01000001">
    <property type="protein sequence ID" value="RLK50502.1"/>
    <property type="molecule type" value="Genomic_DNA"/>
</dbReference>
<comment type="similarity">
    <text evidence="1">Belongs to the membrane fusion protein (MFP) (TC 8.A.1) family.</text>
</comment>
<feature type="domain" description="YknX-like C-terminal permuted SH3-like" evidence="4">
    <location>
        <begin position="328"/>
        <end position="395"/>
    </location>
</feature>
<dbReference type="AlphaFoldDB" id="A0A498C4K0"/>
<dbReference type="Gene3D" id="2.40.50.100">
    <property type="match status" value="1"/>
</dbReference>
<evidence type="ECO:0000256" key="2">
    <source>
        <dbReference type="SAM" id="Coils"/>
    </source>
</evidence>
<keyword evidence="2" id="KW-0175">Coiled coil</keyword>
<dbReference type="Pfam" id="PF25989">
    <property type="entry name" value="YknX_C"/>
    <property type="match status" value="1"/>
</dbReference>
<dbReference type="GO" id="GO:1990281">
    <property type="term" value="C:efflux pump complex"/>
    <property type="evidence" value="ECO:0007669"/>
    <property type="project" value="TreeGrafter"/>
</dbReference>
<dbReference type="RefSeq" id="WP_121440989.1">
    <property type="nucleotide sequence ID" value="NZ_RCDA01000001.1"/>
</dbReference>
<dbReference type="OrthoDB" id="9791520at2"/>
<dbReference type="InterPro" id="IPR058637">
    <property type="entry name" value="YknX-like_C"/>
</dbReference>
<evidence type="ECO:0000313" key="6">
    <source>
        <dbReference type="Proteomes" id="UP000275461"/>
    </source>
</evidence>
<evidence type="ECO:0000256" key="1">
    <source>
        <dbReference type="ARBA" id="ARBA00009477"/>
    </source>
</evidence>
<keyword evidence="6" id="KW-1185">Reference proteome</keyword>
<organism evidence="5 6">
    <name type="scientific">Alkalispirillum mobile</name>
    <dbReference type="NCBI Taxonomy" id="85925"/>
    <lineage>
        <taxon>Bacteria</taxon>
        <taxon>Pseudomonadati</taxon>
        <taxon>Pseudomonadota</taxon>
        <taxon>Gammaproteobacteria</taxon>
        <taxon>Chromatiales</taxon>
        <taxon>Ectothiorhodospiraceae</taxon>
        <taxon>Alkalispirillum</taxon>
    </lineage>
</organism>
<evidence type="ECO:0000313" key="5">
    <source>
        <dbReference type="EMBL" id="RLK50502.1"/>
    </source>
</evidence>
<sequence>MNWKRIATWSGVLLVAVVLLFLGFRPQPVWVDTSEVDEGTVRLTVEEEGKTRVMYRYVLSAPVTAHARRVEPEVGDPVAPDDVLVRLDPLVPPALDLRSERQARARVEGAESALETAREELTAARAAADFADETYQRLSRLGERGAVSAHEVDGAAAQARQTAAAVAAARYRVNTARADLEDARLALAFAGERDAAAPDVIELTAPVSGEVLARHFESARVVQPGEPILEVADTRALEVEVEVLSADAVRIRPGMPVSLQRWGGEPALAGVVRRVEPRGFTKFSALGVEEQRVLVIVDFVTAPEQWAALGDGYRVNAEFELDRREGVTRVPVSALFRDGEDWAVFVVDAGRARVRAVERGLRGGGVVEVRSGLEPGEQVIVHPDRELSEGHRVRVRPAP</sequence>
<name>A0A498C4K0_9GAMM</name>
<accession>A0A498C4K0</accession>
<dbReference type="Gene3D" id="2.40.420.20">
    <property type="match status" value="1"/>
</dbReference>
<dbReference type="InterPro" id="IPR006143">
    <property type="entry name" value="RND_pump_MFP"/>
</dbReference>
<feature type="coiled-coil region" evidence="2">
    <location>
        <begin position="100"/>
        <end position="134"/>
    </location>
</feature>
<gene>
    <name evidence="5" type="ORF">DFR31_0403</name>
</gene>
<dbReference type="NCBIfam" id="TIGR01730">
    <property type="entry name" value="RND_mfp"/>
    <property type="match status" value="1"/>
</dbReference>
<dbReference type="Proteomes" id="UP000275461">
    <property type="component" value="Unassembled WGS sequence"/>
</dbReference>